<dbReference type="Gene3D" id="1.10.10.160">
    <property type="match status" value="1"/>
</dbReference>
<dbReference type="Pfam" id="PF13361">
    <property type="entry name" value="UvrD_C"/>
    <property type="match status" value="2"/>
</dbReference>
<dbReference type="InterPro" id="IPR000212">
    <property type="entry name" value="DNA_helicase_UvrD/REP"/>
</dbReference>
<comment type="similarity">
    <text evidence="1">Belongs to the helicase family. UvrD subfamily.</text>
</comment>
<evidence type="ECO:0000256" key="5">
    <source>
        <dbReference type="ARBA" id="ARBA00022840"/>
    </source>
</evidence>
<dbReference type="Gene3D" id="3.40.50.300">
    <property type="entry name" value="P-loop containing nucleotide triphosphate hydrolases"/>
    <property type="match status" value="3"/>
</dbReference>
<reference evidence="14" key="1">
    <citation type="submission" date="2020-08" db="EMBL/GenBank/DDBJ databases">
        <title>Genome public.</title>
        <authorList>
            <person name="Liu C."/>
            <person name="Sun Q."/>
        </authorList>
    </citation>
    <scope>NUCLEOTIDE SEQUENCE</scope>
    <source>
        <strain evidence="14">NSJ-53</strain>
    </source>
</reference>
<organism evidence="14 15">
    <name type="scientific">Gehongia tenuis</name>
    <dbReference type="NCBI Taxonomy" id="2763655"/>
    <lineage>
        <taxon>Bacteria</taxon>
        <taxon>Bacillati</taxon>
        <taxon>Bacillota</taxon>
        <taxon>Clostridia</taxon>
        <taxon>Christensenellales</taxon>
        <taxon>Christensenellaceae</taxon>
        <taxon>Gehongia</taxon>
    </lineage>
</organism>
<evidence type="ECO:0000256" key="2">
    <source>
        <dbReference type="ARBA" id="ARBA00022741"/>
    </source>
</evidence>
<dbReference type="InterPro" id="IPR013986">
    <property type="entry name" value="DExx_box_DNA_helicase_dom_sf"/>
</dbReference>
<evidence type="ECO:0000256" key="11">
    <source>
        <dbReference type="SAM" id="MobiDB-lite"/>
    </source>
</evidence>
<dbReference type="Pfam" id="PF00580">
    <property type="entry name" value="UvrD-helicase"/>
    <property type="match status" value="1"/>
</dbReference>
<proteinExistence type="inferred from homology"/>
<keyword evidence="15" id="KW-1185">Reference proteome</keyword>
<dbReference type="GO" id="GO:0000724">
    <property type="term" value="P:double-strand break repair via homologous recombination"/>
    <property type="evidence" value="ECO:0007669"/>
    <property type="project" value="TreeGrafter"/>
</dbReference>
<dbReference type="InterPro" id="IPR027417">
    <property type="entry name" value="P-loop_NTPase"/>
</dbReference>
<dbReference type="Gene3D" id="3.20.20.140">
    <property type="entry name" value="Metal-dependent hydrolases"/>
    <property type="match status" value="1"/>
</dbReference>
<dbReference type="GO" id="GO:0031297">
    <property type="term" value="P:replication fork processing"/>
    <property type="evidence" value="ECO:0007669"/>
    <property type="project" value="TreeGrafter"/>
</dbReference>
<evidence type="ECO:0000256" key="1">
    <source>
        <dbReference type="ARBA" id="ARBA00009922"/>
    </source>
</evidence>
<gene>
    <name evidence="14" type="ORF">H8696_02330</name>
</gene>
<evidence type="ECO:0000256" key="6">
    <source>
        <dbReference type="ARBA" id="ARBA00023235"/>
    </source>
</evidence>
<dbReference type="EC" id="5.6.2.4" evidence="8"/>
<dbReference type="Proteomes" id="UP000623172">
    <property type="component" value="Unassembled WGS sequence"/>
</dbReference>
<dbReference type="InterPro" id="IPR014017">
    <property type="entry name" value="DNA_helicase_UvrD-like_C"/>
</dbReference>
<keyword evidence="2 10" id="KW-0547">Nucleotide-binding</keyword>
<dbReference type="GO" id="GO:0005524">
    <property type="term" value="F:ATP binding"/>
    <property type="evidence" value="ECO:0007669"/>
    <property type="project" value="UniProtKB-UniRule"/>
</dbReference>
<evidence type="ECO:0000313" key="15">
    <source>
        <dbReference type="Proteomes" id="UP000623172"/>
    </source>
</evidence>
<accession>A0A926D361</accession>
<evidence type="ECO:0000256" key="9">
    <source>
        <dbReference type="ARBA" id="ARBA00048988"/>
    </source>
</evidence>
<comment type="catalytic activity">
    <reaction evidence="9">
        <text>ATP + H2O = ADP + phosphate + H(+)</text>
        <dbReference type="Rhea" id="RHEA:13065"/>
        <dbReference type="ChEBI" id="CHEBI:15377"/>
        <dbReference type="ChEBI" id="CHEBI:15378"/>
        <dbReference type="ChEBI" id="CHEBI:30616"/>
        <dbReference type="ChEBI" id="CHEBI:43474"/>
        <dbReference type="ChEBI" id="CHEBI:456216"/>
        <dbReference type="EC" id="5.6.2.4"/>
    </reaction>
</comment>
<dbReference type="Gene3D" id="1.10.486.10">
    <property type="entry name" value="PCRA, domain 4"/>
    <property type="match status" value="2"/>
</dbReference>
<comment type="catalytic activity">
    <reaction evidence="7">
        <text>Couples ATP hydrolysis with the unwinding of duplex DNA by translocating in the 3'-5' direction.</text>
        <dbReference type="EC" id="5.6.2.4"/>
    </reaction>
</comment>
<evidence type="ECO:0000256" key="3">
    <source>
        <dbReference type="ARBA" id="ARBA00022801"/>
    </source>
</evidence>
<dbReference type="GO" id="GO:0043138">
    <property type="term" value="F:3'-5' DNA helicase activity"/>
    <property type="evidence" value="ECO:0007669"/>
    <property type="project" value="UniProtKB-EC"/>
</dbReference>
<sequence length="1046" mass="111882">MYIADLHIHSKYSRATSGEAVPEYLDLWARKKGIGLMGTGDFTHPAWRAELREKLIPAEEGLYVLKEERRLPGFEDRETPRFVVTGEISSIYKKNGRTRKIHNVILLPSLEAAEALSGKLEAIGNIHSDGRPILGLDSRDLLEILLETCPRGILVPAHIWTPHFSLFGAFSGFDTMEECFEDLTGYIHAVETGLSSDPAMNGRLTALDGYTLISNSDAHSPSKLGREANLIEGELSYTGLARALEGEGLVGTLEFFPEEGKYHLDGHRNCGVRLTPAETARYGGRCPVCGRKITVGVLNRVEALADRPEGAARLARPYESLIPLAEVIAASTGYTPASRRVQGWYEGLLAELGSEFYILREAPLTAVGRAAGPLVEEGVRRLRAGEVTLSPGYDGEYGKVHILTAGEREALAGQISFLGAAAPKAGKAAAPRASREEGTPSTAAQGGPAAVPGGPEGGGRTAASHTAFPTAGRLSAEGPAAAPRPRALFGLNEEQRAAATAGERTVAVIAGPGTGKTKTLVARIQHLVETGVKPGSITAVTFTNKAAGEMRSRLEAALGRKAARAMTIGTFHAICLRHLSRKGPVTLIDEFSARSLAAEAAGEAGVELSAAKLLADISRMKGGLAPEHPEAAKAYPLYQQRLAAHRVLDYDDLLLRALEDYETAVPGSFAHLLVDEFQDLSPVQYRLVLTWTARGALFAIGDPDQSIYGFRGSSADGFRRLGEDKPGLRTIRLVKNYRSSPGILAAALPALGRAGDHLQAQRPGGPKPVYVNCPGELAEGVYVAKAIAALVGGMDMLSAGTEAGLGFSDIAVLYRTHRQGEMLEYCLKTEGIPYVVSGREDFLAEETVRRVLAFFRYLLDRGDELSRALAQPLLGSDFEARAAEYGPHAGKDRPDRLIAALAAQQGLQGPALDKLVQAAALFRSLGEFLTNVLLGQEIDLGRSGQKSYASGAVRLMTLHGSKGLEFPAVFLTGVRAGLIPYDAPGRAADPQEERRLLYVGLTRAKDRLTLTCPGEPSPFLGDIPKDALTFEKALAGRPEGRQLTLF</sequence>
<dbReference type="GO" id="GO:0016787">
    <property type="term" value="F:hydrolase activity"/>
    <property type="evidence" value="ECO:0007669"/>
    <property type="project" value="UniProtKB-UniRule"/>
</dbReference>
<dbReference type="PANTHER" id="PTHR11070">
    <property type="entry name" value="UVRD / RECB / PCRA DNA HELICASE FAMILY MEMBER"/>
    <property type="match status" value="1"/>
</dbReference>
<evidence type="ECO:0000256" key="4">
    <source>
        <dbReference type="ARBA" id="ARBA00022806"/>
    </source>
</evidence>
<dbReference type="CDD" id="cd17932">
    <property type="entry name" value="DEXQc_UvrD"/>
    <property type="match status" value="1"/>
</dbReference>
<dbReference type="CDD" id="cd19067">
    <property type="entry name" value="PfuEndoQ-like"/>
    <property type="match status" value="1"/>
</dbReference>
<protein>
    <recommendedName>
        <fullName evidence="8">DNA 3'-5' helicase</fullName>
        <ecNumber evidence="8">5.6.2.4</ecNumber>
    </recommendedName>
</protein>
<keyword evidence="4 10" id="KW-0347">Helicase</keyword>
<evidence type="ECO:0000259" key="12">
    <source>
        <dbReference type="PROSITE" id="PS51198"/>
    </source>
</evidence>
<dbReference type="InterPro" id="IPR014016">
    <property type="entry name" value="UvrD-like_ATP-bd"/>
</dbReference>
<dbReference type="PROSITE" id="PS51198">
    <property type="entry name" value="UVRD_HELICASE_ATP_BIND"/>
    <property type="match status" value="1"/>
</dbReference>
<feature type="region of interest" description="Disordered" evidence="11">
    <location>
        <begin position="428"/>
        <end position="465"/>
    </location>
</feature>
<dbReference type="SUPFAM" id="SSF52540">
    <property type="entry name" value="P-loop containing nucleoside triphosphate hydrolases"/>
    <property type="match status" value="1"/>
</dbReference>
<dbReference type="SUPFAM" id="SSF89550">
    <property type="entry name" value="PHP domain-like"/>
    <property type="match status" value="1"/>
</dbReference>
<evidence type="ECO:0000256" key="10">
    <source>
        <dbReference type="PROSITE-ProRule" id="PRU00560"/>
    </source>
</evidence>
<keyword evidence="5 10" id="KW-0067">ATP-binding</keyword>
<dbReference type="PROSITE" id="PS51217">
    <property type="entry name" value="UVRD_HELICASE_CTER"/>
    <property type="match status" value="1"/>
</dbReference>
<feature type="domain" description="UvrD-like helicase ATP-binding" evidence="12">
    <location>
        <begin position="489"/>
        <end position="740"/>
    </location>
</feature>
<dbReference type="InterPro" id="IPR016195">
    <property type="entry name" value="Pol/histidinol_Pase-like"/>
</dbReference>
<feature type="binding site" evidence="10">
    <location>
        <begin position="510"/>
        <end position="517"/>
    </location>
    <ligand>
        <name>ATP</name>
        <dbReference type="ChEBI" id="CHEBI:30616"/>
    </ligand>
</feature>
<dbReference type="CDD" id="cd18807">
    <property type="entry name" value="SF1_C_UvrD"/>
    <property type="match status" value="1"/>
</dbReference>
<comment type="caution">
    <text evidence="14">The sequence shown here is derived from an EMBL/GenBank/DDBJ whole genome shotgun (WGS) entry which is preliminary data.</text>
</comment>
<dbReference type="EMBL" id="JACRSR010000001">
    <property type="protein sequence ID" value="MBC8530686.1"/>
    <property type="molecule type" value="Genomic_DNA"/>
</dbReference>
<dbReference type="PANTHER" id="PTHR11070:SF30">
    <property type="entry name" value="F-BOX DNA HELICASE 1"/>
    <property type="match status" value="1"/>
</dbReference>
<feature type="domain" description="UvrD-like helicase C-terminal" evidence="13">
    <location>
        <begin position="737"/>
        <end position="1006"/>
    </location>
</feature>
<name>A0A926D361_9FIRM</name>
<evidence type="ECO:0000256" key="8">
    <source>
        <dbReference type="ARBA" id="ARBA00034808"/>
    </source>
</evidence>
<evidence type="ECO:0000313" key="14">
    <source>
        <dbReference type="EMBL" id="MBC8530686.1"/>
    </source>
</evidence>
<keyword evidence="3 10" id="KW-0378">Hydrolase</keyword>
<dbReference type="RefSeq" id="WP_249314658.1">
    <property type="nucleotide sequence ID" value="NZ_JACRSR010000001.1"/>
</dbReference>
<evidence type="ECO:0000259" key="13">
    <source>
        <dbReference type="PROSITE" id="PS51217"/>
    </source>
</evidence>
<feature type="compositionally biased region" description="Low complexity" evidence="11">
    <location>
        <begin position="443"/>
        <end position="453"/>
    </location>
</feature>
<dbReference type="AlphaFoldDB" id="A0A926D361"/>
<evidence type="ECO:0000256" key="7">
    <source>
        <dbReference type="ARBA" id="ARBA00034617"/>
    </source>
</evidence>
<keyword evidence="6" id="KW-0413">Isomerase</keyword>
<dbReference type="GO" id="GO:0003677">
    <property type="term" value="F:DNA binding"/>
    <property type="evidence" value="ECO:0007669"/>
    <property type="project" value="InterPro"/>
</dbReference>